<proteinExistence type="predicted"/>
<dbReference type="PANTHER" id="PTHR35535:SF2">
    <property type="entry name" value="DUF306 DOMAIN-CONTAINING PROTEIN"/>
    <property type="match status" value="1"/>
</dbReference>
<dbReference type="PANTHER" id="PTHR35535">
    <property type="entry name" value="HEAT SHOCK PROTEIN HSLJ"/>
    <property type="match status" value="1"/>
</dbReference>
<keyword evidence="3" id="KW-0449">Lipoprotein</keyword>
<dbReference type="InterPro" id="IPR005184">
    <property type="entry name" value="DUF306_Meta_HslJ"/>
</dbReference>
<name>D5ZS41_STRV1</name>
<feature type="compositionally biased region" description="Basic and acidic residues" evidence="1">
    <location>
        <begin position="1"/>
        <end position="13"/>
    </location>
</feature>
<feature type="domain" description="DUF306" evidence="2">
    <location>
        <begin position="65"/>
        <end position="169"/>
    </location>
</feature>
<dbReference type="EMBL" id="DS999641">
    <property type="protein sequence ID" value="EFE68527.2"/>
    <property type="molecule type" value="Genomic_DNA"/>
</dbReference>
<dbReference type="AlphaFoldDB" id="D5ZS41"/>
<evidence type="ECO:0000313" key="4">
    <source>
        <dbReference type="Proteomes" id="UP000003824"/>
    </source>
</evidence>
<evidence type="ECO:0000256" key="1">
    <source>
        <dbReference type="SAM" id="MobiDB-lite"/>
    </source>
</evidence>
<dbReference type="Pfam" id="PF03724">
    <property type="entry name" value="META"/>
    <property type="match status" value="2"/>
</dbReference>
<dbReference type="InterPro" id="IPR053147">
    <property type="entry name" value="Hsp_HslJ-like"/>
</dbReference>
<dbReference type="InterPro" id="IPR038670">
    <property type="entry name" value="HslJ-like_sf"/>
</dbReference>
<dbReference type="eggNOG" id="COG3187">
    <property type="taxonomic scope" value="Bacteria"/>
</dbReference>
<evidence type="ECO:0000313" key="3">
    <source>
        <dbReference type="EMBL" id="EFE68527.2"/>
    </source>
</evidence>
<protein>
    <submittedName>
        <fullName evidence="3">Lipoprotein</fullName>
    </submittedName>
</protein>
<evidence type="ECO:0000259" key="2">
    <source>
        <dbReference type="Pfam" id="PF03724"/>
    </source>
</evidence>
<accession>D5ZS41</accession>
<reference evidence="4" key="1">
    <citation type="submission" date="2008-12" db="EMBL/GenBank/DDBJ databases">
        <title>Annotation of Streptomyces ghanaensis ATCC 14672.</title>
        <authorList>
            <consortium name="The Broad Institute Genome Sequencing Platform"/>
            <consortium name="Broad Institute Microbial Sequencing Center"/>
            <person name="Fischbach M."/>
            <person name="Ward D."/>
            <person name="Young S."/>
            <person name="Kodira C.D."/>
            <person name="Zeng Q."/>
            <person name="Koehrsen M."/>
            <person name="Godfrey P."/>
            <person name="Alvarado L."/>
            <person name="Berlin A.M."/>
            <person name="Borenstein D."/>
            <person name="Chen Z."/>
            <person name="Engels R."/>
            <person name="Freedman E."/>
            <person name="Gellesch M."/>
            <person name="Goldberg J."/>
            <person name="Griggs A."/>
            <person name="Gujja S."/>
            <person name="Heiman D.I."/>
            <person name="Hepburn T.A."/>
            <person name="Howarth C."/>
            <person name="Jen D."/>
            <person name="Larson L."/>
            <person name="Lewis B."/>
            <person name="Mehta T."/>
            <person name="Park D."/>
            <person name="Pearson M."/>
            <person name="Roberts A."/>
            <person name="Saif S."/>
            <person name="Shea T.D."/>
            <person name="Shenoy N."/>
            <person name="Sisk P."/>
            <person name="Stolte C."/>
            <person name="Sykes S.N."/>
            <person name="Walk T."/>
            <person name="White J."/>
            <person name="Yandava C."/>
            <person name="Straight P."/>
            <person name="Clardy J."/>
            <person name="Hung D."/>
            <person name="Kolter R."/>
            <person name="Mekalanos J."/>
            <person name="Walker S."/>
            <person name="Walsh C.T."/>
            <person name="Wieland B.L.C."/>
            <person name="Ilzarbe M."/>
            <person name="Galagan J."/>
            <person name="Nusbaum C."/>
            <person name="Birren B."/>
        </authorList>
    </citation>
    <scope>NUCLEOTIDE SEQUENCE [LARGE SCALE GENOMIC DNA]</scope>
    <source>
        <strain evidence="4">ATCC 14672 / DSM 40746 / JCM 4963 / KCTC 9882 / NRRL B-12104 / FH 1290</strain>
    </source>
</reference>
<sequence>MTREGGGRGREPFPPRPRRMGMDTQRQQQRRTLVAAAVLLPLVAACGGEQAGAGRGSGSAEAAPPLTGVRWNVDSVTADGTTHRAPPGVHMSVDDRGRAEGSYGCNRFRGDVAFEGDRIRLRADTTLKACAAPRMDFERTLSRTLTGGALTTRVDDDRLTLTADDGTTVRLSRAGDEPLHGTRWTVALPEADGRAHLTFDEKGTVSGSLGCNDVNADATVRDGHITLGAPAMTRMMCEDSLMDAERTLLRLFDGTVAYRIDPGNLTLTSENGTRVTAFAAE</sequence>
<feature type="domain" description="DUF306" evidence="2">
    <location>
        <begin position="178"/>
        <end position="278"/>
    </location>
</feature>
<organism evidence="3 4">
    <name type="scientific">Streptomyces viridosporus (strain ATCC 14672 / DSM 40746 / JCM 4963 / KCTC 9882 / NRRL B-12104 / FH 1290)</name>
    <name type="common">Streptomyces ghanaensis</name>
    <dbReference type="NCBI Taxonomy" id="566461"/>
    <lineage>
        <taxon>Bacteria</taxon>
        <taxon>Bacillati</taxon>
        <taxon>Actinomycetota</taxon>
        <taxon>Actinomycetes</taxon>
        <taxon>Kitasatosporales</taxon>
        <taxon>Streptomycetaceae</taxon>
        <taxon>Streptomyces</taxon>
    </lineage>
</organism>
<gene>
    <name evidence="3" type="ORF">SSFG_03770</name>
</gene>
<dbReference type="Proteomes" id="UP000003824">
    <property type="component" value="Unassembled WGS sequence"/>
</dbReference>
<feature type="region of interest" description="Disordered" evidence="1">
    <location>
        <begin position="1"/>
        <end position="29"/>
    </location>
</feature>
<dbReference type="Gene3D" id="2.40.128.270">
    <property type="match status" value="2"/>
</dbReference>